<dbReference type="InterPro" id="IPR014710">
    <property type="entry name" value="RmlC-like_jellyroll"/>
</dbReference>
<keyword evidence="3" id="KW-0804">Transcription</keyword>
<dbReference type="SUPFAM" id="SSF51206">
    <property type="entry name" value="cAMP-binding domain-like"/>
    <property type="match status" value="1"/>
</dbReference>
<gene>
    <name evidence="6" type="ORF">R0135_05940</name>
</gene>
<protein>
    <submittedName>
        <fullName evidence="6">Crp/Fnr family transcriptional regulator</fullName>
    </submittedName>
</protein>
<evidence type="ECO:0000256" key="2">
    <source>
        <dbReference type="ARBA" id="ARBA00023125"/>
    </source>
</evidence>
<dbReference type="InterPro" id="IPR036390">
    <property type="entry name" value="WH_DNA-bd_sf"/>
</dbReference>
<dbReference type="SMART" id="SM00100">
    <property type="entry name" value="cNMP"/>
    <property type="match status" value="1"/>
</dbReference>
<evidence type="ECO:0000313" key="7">
    <source>
        <dbReference type="Proteomes" id="UP001626537"/>
    </source>
</evidence>
<dbReference type="InterPro" id="IPR050397">
    <property type="entry name" value="Env_Response_Regulators"/>
</dbReference>
<dbReference type="InterPro" id="IPR000595">
    <property type="entry name" value="cNMP-bd_dom"/>
</dbReference>
<dbReference type="RefSeq" id="WP_407349343.1">
    <property type="nucleotide sequence ID" value="NZ_CP136864.1"/>
</dbReference>
<dbReference type="PANTHER" id="PTHR24567">
    <property type="entry name" value="CRP FAMILY TRANSCRIPTIONAL REGULATORY PROTEIN"/>
    <property type="match status" value="1"/>
</dbReference>
<dbReference type="Gene3D" id="2.60.120.10">
    <property type="entry name" value="Jelly Rolls"/>
    <property type="match status" value="1"/>
</dbReference>
<dbReference type="CDD" id="cd00038">
    <property type="entry name" value="CAP_ED"/>
    <property type="match status" value="1"/>
</dbReference>
<dbReference type="EMBL" id="CP136864">
    <property type="protein sequence ID" value="WOJ94706.1"/>
    <property type="molecule type" value="Genomic_DNA"/>
</dbReference>
<dbReference type="SMART" id="SM00419">
    <property type="entry name" value="HTH_CRP"/>
    <property type="match status" value="1"/>
</dbReference>
<evidence type="ECO:0000259" key="5">
    <source>
        <dbReference type="PROSITE" id="PS51063"/>
    </source>
</evidence>
<keyword evidence="2" id="KW-0238">DNA-binding</keyword>
<dbReference type="PROSITE" id="PS50042">
    <property type="entry name" value="CNMP_BINDING_3"/>
    <property type="match status" value="1"/>
</dbReference>
<name>A0ABZ0I636_9GAMM</name>
<evidence type="ECO:0000256" key="1">
    <source>
        <dbReference type="ARBA" id="ARBA00023015"/>
    </source>
</evidence>
<reference evidence="6 7" key="1">
    <citation type="submission" date="2023-10" db="EMBL/GenBank/DDBJ databases">
        <title>Two novel species belonging to the OM43/NOR5 clade.</title>
        <authorList>
            <person name="Park M."/>
        </authorList>
    </citation>
    <scope>NUCLEOTIDE SEQUENCE [LARGE SCALE GENOMIC DNA]</scope>
    <source>
        <strain evidence="6 7">IMCC43200</strain>
    </source>
</reference>
<organism evidence="6 7">
    <name type="scientific">Congregibacter variabilis</name>
    <dbReference type="NCBI Taxonomy" id="3081200"/>
    <lineage>
        <taxon>Bacteria</taxon>
        <taxon>Pseudomonadati</taxon>
        <taxon>Pseudomonadota</taxon>
        <taxon>Gammaproteobacteria</taxon>
        <taxon>Cellvibrionales</taxon>
        <taxon>Halieaceae</taxon>
        <taxon>Congregibacter</taxon>
    </lineage>
</organism>
<dbReference type="Proteomes" id="UP001626537">
    <property type="component" value="Chromosome"/>
</dbReference>
<feature type="domain" description="Cyclic nucleotide-binding" evidence="4">
    <location>
        <begin position="10"/>
        <end position="130"/>
    </location>
</feature>
<dbReference type="InterPro" id="IPR012318">
    <property type="entry name" value="HTH_CRP"/>
</dbReference>
<evidence type="ECO:0000313" key="6">
    <source>
        <dbReference type="EMBL" id="WOJ94706.1"/>
    </source>
</evidence>
<evidence type="ECO:0000256" key="3">
    <source>
        <dbReference type="ARBA" id="ARBA00023163"/>
    </source>
</evidence>
<dbReference type="Pfam" id="PF13545">
    <property type="entry name" value="HTH_Crp_2"/>
    <property type="match status" value="1"/>
</dbReference>
<dbReference type="SUPFAM" id="SSF46785">
    <property type="entry name" value="Winged helix' DNA-binding domain"/>
    <property type="match status" value="1"/>
</dbReference>
<dbReference type="PANTHER" id="PTHR24567:SF74">
    <property type="entry name" value="HTH-TYPE TRANSCRIPTIONAL REGULATOR ARCR"/>
    <property type="match status" value="1"/>
</dbReference>
<dbReference type="PROSITE" id="PS51063">
    <property type="entry name" value="HTH_CRP_2"/>
    <property type="match status" value="1"/>
</dbReference>
<keyword evidence="7" id="KW-1185">Reference proteome</keyword>
<feature type="domain" description="HTH crp-type" evidence="5">
    <location>
        <begin position="144"/>
        <end position="217"/>
    </location>
</feature>
<keyword evidence="1" id="KW-0805">Transcription regulation</keyword>
<dbReference type="InterPro" id="IPR018490">
    <property type="entry name" value="cNMP-bd_dom_sf"/>
</dbReference>
<dbReference type="Pfam" id="PF00027">
    <property type="entry name" value="cNMP_binding"/>
    <property type="match status" value="1"/>
</dbReference>
<sequence>MLKVDSLHNWIGQLSATAREDVLACMRARHYPDGDAIYSLGDEGKELYLIESGRVRFCNYTARGKEIEFAELREGDCFGELSLIDGLYRPHCTYAAGPTTLQVLQKRDFDSLCAKYPEIFQQLMRLMAHHLRQTYTMIEDATVLPMRDRLARLLSRLAYSFGTVEPTGTTLLEGVTHESLARMLGSTREGVSRELKQLEAAGLVRREYGRILIPDLPALIAASDALVGGEPLVPGYQ</sequence>
<proteinExistence type="predicted"/>
<evidence type="ECO:0000259" key="4">
    <source>
        <dbReference type="PROSITE" id="PS50042"/>
    </source>
</evidence>
<accession>A0ABZ0I636</accession>